<comment type="similarity">
    <text evidence="5 11">Belongs to the purine/pyrimidine phosphoribosyltransferase family.</text>
</comment>
<evidence type="ECO:0000256" key="10">
    <source>
        <dbReference type="ARBA" id="ARBA00022726"/>
    </source>
</evidence>
<comment type="catalytic activity">
    <reaction evidence="1 11">
        <text>AMP + diphosphate = 5-phospho-alpha-D-ribose 1-diphosphate + adenine</text>
        <dbReference type="Rhea" id="RHEA:16609"/>
        <dbReference type="ChEBI" id="CHEBI:16708"/>
        <dbReference type="ChEBI" id="CHEBI:33019"/>
        <dbReference type="ChEBI" id="CHEBI:58017"/>
        <dbReference type="ChEBI" id="CHEBI:456215"/>
        <dbReference type="EC" id="2.4.2.7"/>
    </reaction>
</comment>
<evidence type="ECO:0000259" key="12">
    <source>
        <dbReference type="Pfam" id="PF00156"/>
    </source>
</evidence>
<dbReference type="NCBIfam" id="NF002636">
    <property type="entry name" value="PRK02304.1-5"/>
    <property type="match status" value="1"/>
</dbReference>
<evidence type="ECO:0000256" key="5">
    <source>
        <dbReference type="ARBA" id="ARBA00008391"/>
    </source>
</evidence>
<dbReference type="HAMAP" id="MF_00004">
    <property type="entry name" value="Aden_phosphoribosyltr"/>
    <property type="match status" value="1"/>
</dbReference>
<comment type="subunit">
    <text evidence="11">Homodimer.</text>
</comment>
<proteinExistence type="inferred from homology"/>
<evidence type="ECO:0000313" key="13">
    <source>
        <dbReference type="EMBL" id="MBO1884492.1"/>
    </source>
</evidence>
<keyword evidence="9 11" id="KW-0808">Transferase</keyword>
<evidence type="ECO:0000256" key="6">
    <source>
        <dbReference type="ARBA" id="ARBA00011893"/>
    </source>
</evidence>
<evidence type="ECO:0000313" key="14">
    <source>
        <dbReference type="Proteomes" id="UP000681610"/>
    </source>
</evidence>
<dbReference type="NCBIfam" id="TIGR01090">
    <property type="entry name" value="apt"/>
    <property type="match status" value="1"/>
</dbReference>
<evidence type="ECO:0000256" key="7">
    <source>
        <dbReference type="ARBA" id="ARBA00022490"/>
    </source>
</evidence>
<dbReference type="Proteomes" id="UP000681610">
    <property type="component" value="Unassembled WGS sequence"/>
</dbReference>
<dbReference type="SUPFAM" id="SSF53271">
    <property type="entry name" value="PRTase-like"/>
    <property type="match status" value="1"/>
</dbReference>
<keyword evidence="10 11" id="KW-0660">Purine salvage</keyword>
<keyword evidence="14" id="KW-1185">Reference proteome</keyword>
<comment type="subcellular location">
    <subcellularLocation>
        <location evidence="3 11">Cytoplasm</location>
    </subcellularLocation>
</comment>
<dbReference type="InterPro" id="IPR050054">
    <property type="entry name" value="UPRTase/APRTase"/>
</dbReference>
<comment type="pathway">
    <text evidence="4 11">Purine metabolism; AMP biosynthesis via salvage pathway; AMP from adenine: step 1/1.</text>
</comment>
<sequence length="173" mass="19473">MDKIAYIKSKIRDVENFPKEGIIFKDITPLLMDVKGVTYVIDTLVENLHGQRIDKVIGMESRGFFFGMLLAQRLNAGFVPVRKKGKLPCKTIAQTYDLEYGQDVLEIHEDAINKGENILIHDDILATGGTAEAVVKLVERLGGNIVQLDFLMELTFLNGRNKLKDYPVYSIIS</sequence>
<accession>A0ABS3PZC5</accession>
<reference evidence="13 14" key="1">
    <citation type="submission" date="2021-03" db="EMBL/GenBank/DDBJ databases">
        <title>Isolation and description of Capnocytophaga bilenii sp. nov., a novel Capnocytophaga species, isolated from a gingivitis subject.</title>
        <authorList>
            <person name="Antezack A."/>
            <person name="Monnet-Corti V."/>
            <person name="La Scola B."/>
        </authorList>
    </citation>
    <scope>NUCLEOTIDE SEQUENCE [LARGE SCALE GENOMIC DNA]</scope>
    <source>
        <strain evidence="13 14">Marseille-Q4570</strain>
    </source>
</reference>
<comment type="caution">
    <text evidence="13">The sequence shown here is derived from an EMBL/GenBank/DDBJ whole genome shotgun (WGS) entry which is preliminary data.</text>
</comment>
<dbReference type="CDD" id="cd06223">
    <property type="entry name" value="PRTases_typeI"/>
    <property type="match status" value="1"/>
</dbReference>
<feature type="domain" description="Phosphoribosyltransferase" evidence="12">
    <location>
        <begin position="41"/>
        <end position="151"/>
    </location>
</feature>
<dbReference type="InterPro" id="IPR000836">
    <property type="entry name" value="PRTase_dom"/>
</dbReference>
<dbReference type="EC" id="2.4.2.7" evidence="6 11"/>
<evidence type="ECO:0000256" key="8">
    <source>
        <dbReference type="ARBA" id="ARBA00022676"/>
    </source>
</evidence>
<dbReference type="Pfam" id="PF00156">
    <property type="entry name" value="Pribosyltran"/>
    <property type="match status" value="1"/>
</dbReference>
<dbReference type="PANTHER" id="PTHR32315">
    <property type="entry name" value="ADENINE PHOSPHORIBOSYLTRANSFERASE"/>
    <property type="match status" value="1"/>
</dbReference>
<dbReference type="InterPro" id="IPR029057">
    <property type="entry name" value="PRTase-like"/>
</dbReference>
<name>A0ABS3PZC5_9FLAO</name>
<dbReference type="Gene3D" id="3.40.50.2020">
    <property type="match status" value="1"/>
</dbReference>
<evidence type="ECO:0000256" key="11">
    <source>
        <dbReference type="HAMAP-Rule" id="MF_00004"/>
    </source>
</evidence>
<organism evidence="13 14">
    <name type="scientific">Capnocytophaga bilenii</name>
    <dbReference type="NCBI Taxonomy" id="2819369"/>
    <lineage>
        <taxon>Bacteria</taxon>
        <taxon>Pseudomonadati</taxon>
        <taxon>Bacteroidota</taxon>
        <taxon>Flavobacteriia</taxon>
        <taxon>Flavobacteriales</taxon>
        <taxon>Flavobacteriaceae</taxon>
        <taxon>Capnocytophaga</taxon>
    </lineage>
</organism>
<dbReference type="PANTHER" id="PTHR32315:SF3">
    <property type="entry name" value="ADENINE PHOSPHORIBOSYLTRANSFERASE"/>
    <property type="match status" value="1"/>
</dbReference>
<dbReference type="RefSeq" id="WP_208058976.1">
    <property type="nucleotide sequence ID" value="NZ_CAUQMC010000039.1"/>
</dbReference>
<evidence type="ECO:0000256" key="1">
    <source>
        <dbReference type="ARBA" id="ARBA00000868"/>
    </source>
</evidence>
<evidence type="ECO:0000256" key="2">
    <source>
        <dbReference type="ARBA" id="ARBA00003968"/>
    </source>
</evidence>
<dbReference type="NCBIfam" id="NF002634">
    <property type="entry name" value="PRK02304.1-3"/>
    <property type="match status" value="1"/>
</dbReference>
<keyword evidence="7 11" id="KW-0963">Cytoplasm</keyword>
<protein>
    <recommendedName>
        <fullName evidence="6 11">Adenine phosphoribosyltransferase</fullName>
        <shortName evidence="11">APRT</shortName>
        <ecNumber evidence="6 11">2.4.2.7</ecNumber>
    </recommendedName>
</protein>
<dbReference type="InterPro" id="IPR005764">
    <property type="entry name" value="Ade_phspho_trans"/>
</dbReference>
<gene>
    <name evidence="11" type="primary">apt</name>
    <name evidence="13" type="ORF">J4N46_08700</name>
</gene>
<evidence type="ECO:0000256" key="3">
    <source>
        <dbReference type="ARBA" id="ARBA00004496"/>
    </source>
</evidence>
<evidence type="ECO:0000256" key="9">
    <source>
        <dbReference type="ARBA" id="ARBA00022679"/>
    </source>
</evidence>
<comment type="function">
    <text evidence="2 11">Catalyzes a salvage reaction resulting in the formation of AMP, that is energically less costly than de novo synthesis.</text>
</comment>
<dbReference type="EMBL" id="JAGDYP010000006">
    <property type="protein sequence ID" value="MBO1884492.1"/>
    <property type="molecule type" value="Genomic_DNA"/>
</dbReference>
<evidence type="ECO:0000256" key="4">
    <source>
        <dbReference type="ARBA" id="ARBA00004659"/>
    </source>
</evidence>
<keyword evidence="8 11" id="KW-0328">Glycosyltransferase</keyword>
<dbReference type="GO" id="GO:0003999">
    <property type="term" value="F:adenine phosphoribosyltransferase activity"/>
    <property type="evidence" value="ECO:0007669"/>
    <property type="project" value="UniProtKB-EC"/>
</dbReference>